<organism evidence="5 6">
    <name type="scientific">Stenotrophomonas acidaminiphila</name>
    <dbReference type="NCBI Taxonomy" id="128780"/>
    <lineage>
        <taxon>Bacteria</taxon>
        <taxon>Pseudomonadati</taxon>
        <taxon>Pseudomonadota</taxon>
        <taxon>Gammaproteobacteria</taxon>
        <taxon>Lysobacterales</taxon>
        <taxon>Lysobacteraceae</taxon>
        <taxon>Stenotrophomonas</taxon>
    </lineage>
</organism>
<sequence>MMMADTATRPPFDVTAMRAHAGDAVQLLKALANENRLQVLCLLAEGERSVGEINALLDLSQSALSQHLAVLREEGLVLTRREAQTIVYALADGPAAAVMHTLHGIYCGRPATRGKAGKP</sequence>
<dbReference type="NCBIfam" id="NF033788">
    <property type="entry name" value="HTH_metalloreg"/>
    <property type="match status" value="1"/>
</dbReference>
<dbReference type="PANTHER" id="PTHR43132">
    <property type="entry name" value="ARSENICAL RESISTANCE OPERON REPRESSOR ARSR-RELATED"/>
    <property type="match status" value="1"/>
</dbReference>
<dbReference type="InterPro" id="IPR001845">
    <property type="entry name" value="HTH_ArsR_DNA-bd_dom"/>
</dbReference>
<dbReference type="PROSITE" id="PS50987">
    <property type="entry name" value="HTH_ARSR_2"/>
    <property type="match status" value="1"/>
</dbReference>
<keyword evidence="3" id="KW-0804">Transcription</keyword>
<dbReference type="PRINTS" id="PR00778">
    <property type="entry name" value="HTHARSR"/>
</dbReference>
<evidence type="ECO:0000256" key="2">
    <source>
        <dbReference type="ARBA" id="ARBA00023125"/>
    </source>
</evidence>
<dbReference type="CDD" id="cd00090">
    <property type="entry name" value="HTH_ARSR"/>
    <property type="match status" value="1"/>
</dbReference>
<evidence type="ECO:0000256" key="3">
    <source>
        <dbReference type="ARBA" id="ARBA00023163"/>
    </source>
</evidence>
<dbReference type="InterPro" id="IPR036390">
    <property type="entry name" value="WH_DNA-bd_sf"/>
</dbReference>
<evidence type="ECO:0000313" key="5">
    <source>
        <dbReference type="EMBL" id="ALJ29081.1"/>
    </source>
</evidence>
<dbReference type="InterPro" id="IPR036388">
    <property type="entry name" value="WH-like_DNA-bd_sf"/>
</dbReference>
<gene>
    <name evidence="5" type="ORF">AOT14_27220</name>
</gene>
<feature type="domain" description="HTH arsR-type" evidence="4">
    <location>
        <begin position="16"/>
        <end position="110"/>
    </location>
</feature>
<evidence type="ECO:0000313" key="6">
    <source>
        <dbReference type="Proteomes" id="UP000061010"/>
    </source>
</evidence>
<dbReference type="SMART" id="SM00418">
    <property type="entry name" value="HTH_ARSR"/>
    <property type="match status" value="1"/>
</dbReference>
<name>A0A0S1B232_9GAMM</name>
<dbReference type="PANTHER" id="PTHR43132:SF2">
    <property type="entry name" value="ARSENICAL RESISTANCE OPERON REPRESSOR ARSR-RELATED"/>
    <property type="match status" value="1"/>
</dbReference>
<dbReference type="Proteomes" id="UP000061010">
    <property type="component" value="Chromosome"/>
</dbReference>
<keyword evidence="2" id="KW-0238">DNA-binding</keyword>
<keyword evidence="6" id="KW-1185">Reference proteome</keyword>
<dbReference type="PATRIC" id="fig|128780.6.peg.2748"/>
<dbReference type="SUPFAM" id="SSF46785">
    <property type="entry name" value="Winged helix' DNA-binding domain"/>
    <property type="match status" value="1"/>
</dbReference>
<dbReference type="AlphaFoldDB" id="A0A0S1B232"/>
<dbReference type="InterPro" id="IPR011991">
    <property type="entry name" value="ArsR-like_HTH"/>
</dbReference>
<dbReference type="KEGG" id="sacz:AOT14_27220"/>
<reference evidence="5 6" key="1">
    <citation type="journal article" date="2015" name="Genome Announc.">
        <title>Complete Genome Sequencing of Stenotrophomonas acidaminiphila ZAC14D2_NAIMI4_2, a Multidrug-Resistant Strain Isolated from Sediments of a Polluted River in Mexico, Uncovers New Antibiotic Resistance Genes and a Novel Class-II Lasso Peptide Biosynthesis Gene Cluster.</title>
        <authorList>
            <person name="Vinuesa P."/>
            <person name="Ochoa-Sanchez L.E."/>
        </authorList>
    </citation>
    <scope>NUCLEOTIDE SEQUENCE [LARGE SCALE GENOMIC DNA]</scope>
    <source>
        <strain evidence="5 6">ZAC14D2_NAIMI4_2</strain>
    </source>
</reference>
<dbReference type="InterPro" id="IPR051011">
    <property type="entry name" value="Metal_resp_trans_reg"/>
</dbReference>
<proteinExistence type="predicted"/>
<dbReference type="GO" id="GO:0003677">
    <property type="term" value="F:DNA binding"/>
    <property type="evidence" value="ECO:0007669"/>
    <property type="project" value="UniProtKB-KW"/>
</dbReference>
<protein>
    <submittedName>
        <fullName evidence="5">ArsR family regulatory protein</fullName>
    </submittedName>
</protein>
<dbReference type="EMBL" id="CP012900">
    <property type="protein sequence ID" value="ALJ29081.1"/>
    <property type="molecule type" value="Genomic_DNA"/>
</dbReference>
<keyword evidence="1" id="KW-0805">Transcription regulation</keyword>
<dbReference type="GO" id="GO:0003700">
    <property type="term" value="F:DNA-binding transcription factor activity"/>
    <property type="evidence" value="ECO:0007669"/>
    <property type="project" value="InterPro"/>
</dbReference>
<accession>A0A0S1B232</accession>
<dbReference type="Pfam" id="PF01022">
    <property type="entry name" value="HTH_5"/>
    <property type="match status" value="1"/>
</dbReference>
<evidence type="ECO:0000259" key="4">
    <source>
        <dbReference type="PROSITE" id="PS50987"/>
    </source>
</evidence>
<dbReference type="OrthoDB" id="9796124at2"/>
<evidence type="ECO:0000256" key="1">
    <source>
        <dbReference type="ARBA" id="ARBA00023015"/>
    </source>
</evidence>
<dbReference type="Gene3D" id="1.10.10.10">
    <property type="entry name" value="Winged helix-like DNA-binding domain superfamily/Winged helix DNA-binding domain"/>
    <property type="match status" value="1"/>
</dbReference>